<evidence type="ECO:0000313" key="6">
    <source>
        <dbReference type="EMBL" id="MFH4976930.1"/>
    </source>
</evidence>
<dbReference type="SUPFAM" id="SSF52821">
    <property type="entry name" value="Rhodanese/Cell cycle control phosphatase"/>
    <property type="match status" value="1"/>
</dbReference>
<dbReference type="InterPro" id="IPR038765">
    <property type="entry name" value="Papain-like_cys_pep_sf"/>
</dbReference>
<dbReference type="GO" id="GO:0004843">
    <property type="term" value="F:cysteine-type deubiquitinase activity"/>
    <property type="evidence" value="ECO:0007669"/>
    <property type="project" value="UniProtKB-UniRule"/>
</dbReference>
<protein>
    <recommendedName>
        <fullName evidence="3">Ubiquitin carboxyl-terminal hydrolase</fullName>
        <ecNumber evidence="3">3.4.19.12</ecNumber>
    </recommendedName>
</protein>
<dbReference type="InterPro" id="IPR001394">
    <property type="entry name" value="Peptidase_C19_UCH"/>
</dbReference>
<dbReference type="EMBL" id="JBGFUD010001930">
    <property type="protein sequence ID" value="MFH4976930.1"/>
    <property type="molecule type" value="Genomic_DNA"/>
</dbReference>
<comment type="catalytic activity">
    <reaction evidence="1 3">
        <text>Thiol-dependent hydrolysis of ester, thioester, amide, peptide and isopeptide bonds formed by the C-terminal Gly of ubiquitin (a 76-residue protein attached to proteins as an intracellular targeting signal).</text>
        <dbReference type="EC" id="3.4.19.12"/>
    </reaction>
</comment>
<sequence>MVIELKNGESARRLATLQYDSLDELKSSSAIPKNAVDGLKRLSCTKSFERVESLYDGASKMQKEGDEERAYIFYTRLSYVAEMIIKKNDFSAFKETPDGRRFYDLFKTSLGNLEEMEESLKKRYELKELGRSYAAIELSRSEEKTKEVEKSETSKKEEKLFITPRELVHYVEAGHSVLVIDYRIDQSRQIEHPGAFFNVVSVPHDAINSGCICRTLIQCVAVGERAKLNRMSEYDLIVMMGSDVDAEHNTLHSPGTKEHILYNALTTYNLSSRLRRSPVVLNGGFPSWERHYPMYTSGASLRHEKTIDFDDRSEFAKLVAKFRKDHSVATLRYPDLFARSKPVDTAPQQLVSRPVQDSPIPSRESSFSSLPQPSPSSSLYSSLSSAISGPSSEISVDSTPCAVVSSSTSIPKKPESQHLDLGVRADKVTRPSSAAVRPEFTGIEANKPAAALRPPPPPVDRRSKPKSDGGASISNENVPNKEKGKLSTYPSLAGTTPPPRAAALGGARVEFQNDSTLLVRPSIPDRSIKPRQSRRDEFVSDLLGLYTQMMKMIDETSERKNVECGCTGLYNLGNTCFMNSTLQALFHTQLLREIFTYHRFSQYVNQSNDLGTMGAISAAFSALMDAVWSGQYSVIRPSEFLNTFADQVNRSLADRRQHDAQEFQIYLLDALHEDMNRITKRVPFEQNYTGHDICRDAEDYSRRSKQFASSPVNDVFGCRTVSLLKCEVCGFQSVTFEEITQLSIELTKDNTINLEECIARHFRPVVLDGSCKWNCPKCCVPRTATRSTFIWNLPRVLVVHLKRFSLSEFGWEKNDIFVQYGFVFSLSRYIHPLSPYSDSNARFNLYAVTNHSGRLNSGHYTSIAYNYKAKKWLSFDDELVNVVDSNHICNRNAFILYFSQEKLTQ</sequence>
<dbReference type="Gene3D" id="1.20.58.80">
    <property type="entry name" value="Phosphotransferase system, lactose/cellobiose-type IIA subunit"/>
    <property type="match status" value="1"/>
</dbReference>
<dbReference type="Pfam" id="PF08969">
    <property type="entry name" value="USP8_dimer"/>
    <property type="match status" value="1"/>
</dbReference>
<reference evidence="6 7" key="1">
    <citation type="submission" date="2024-08" db="EMBL/GenBank/DDBJ databases">
        <title>Gnathostoma spinigerum genome.</title>
        <authorList>
            <person name="Gonzalez-Bertolin B."/>
            <person name="Monzon S."/>
            <person name="Zaballos A."/>
            <person name="Jimenez P."/>
            <person name="Dekumyoy P."/>
            <person name="Varona S."/>
            <person name="Cuesta I."/>
            <person name="Sumanam S."/>
            <person name="Adisakwattana P."/>
            <person name="Gasser R.B."/>
            <person name="Hernandez-Gonzalez A."/>
            <person name="Young N.D."/>
            <person name="Perteguer M.J."/>
        </authorList>
    </citation>
    <scope>NUCLEOTIDE SEQUENCE [LARGE SCALE GENOMIC DNA]</scope>
    <source>
        <strain evidence="6">AL3</strain>
        <tissue evidence="6">Liver</tissue>
    </source>
</reference>
<dbReference type="SUPFAM" id="SSF140856">
    <property type="entry name" value="USP8 N-terminal domain-like"/>
    <property type="match status" value="1"/>
</dbReference>
<evidence type="ECO:0000259" key="5">
    <source>
        <dbReference type="PROSITE" id="PS50235"/>
    </source>
</evidence>
<feature type="domain" description="USP" evidence="5">
    <location>
        <begin position="567"/>
        <end position="901"/>
    </location>
</feature>
<dbReference type="PANTHER" id="PTHR21646:SF91">
    <property type="entry name" value="USP DOMAIN-CONTAINING PROTEIN"/>
    <property type="match status" value="1"/>
</dbReference>
<dbReference type="Proteomes" id="UP001608902">
    <property type="component" value="Unassembled WGS sequence"/>
</dbReference>
<dbReference type="Pfam" id="PF00443">
    <property type="entry name" value="UCH"/>
    <property type="match status" value="1"/>
</dbReference>
<dbReference type="Gene3D" id="3.90.70.10">
    <property type="entry name" value="Cysteine proteinases"/>
    <property type="match status" value="1"/>
</dbReference>
<name>A0ABD6EBB5_9BILA</name>
<keyword evidence="3" id="KW-0788">Thiol protease</keyword>
<dbReference type="PANTHER" id="PTHR21646">
    <property type="entry name" value="UBIQUITIN CARBOXYL-TERMINAL HYDROLASE"/>
    <property type="match status" value="1"/>
</dbReference>
<comment type="similarity">
    <text evidence="2 3">Belongs to the peptidase C19 family.</text>
</comment>
<dbReference type="CDD" id="cd02674">
    <property type="entry name" value="Peptidase_C19R"/>
    <property type="match status" value="1"/>
</dbReference>
<dbReference type="SUPFAM" id="SSF54001">
    <property type="entry name" value="Cysteine proteinases"/>
    <property type="match status" value="1"/>
</dbReference>
<keyword evidence="3" id="KW-0378">Hydrolase</keyword>
<evidence type="ECO:0000313" key="7">
    <source>
        <dbReference type="Proteomes" id="UP001608902"/>
    </source>
</evidence>
<dbReference type="InterPro" id="IPR015063">
    <property type="entry name" value="USP8_dimer"/>
</dbReference>
<proteinExistence type="inferred from homology"/>
<evidence type="ECO:0000256" key="1">
    <source>
        <dbReference type="ARBA" id="ARBA00000707"/>
    </source>
</evidence>
<organism evidence="6 7">
    <name type="scientific">Gnathostoma spinigerum</name>
    <dbReference type="NCBI Taxonomy" id="75299"/>
    <lineage>
        <taxon>Eukaryota</taxon>
        <taxon>Metazoa</taxon>
        <taxon>Ecdysozoa</taxon>
        <taxon>Nematoda</taxon>
        <taxon>Chromadorea</taxon>
        <taxon>Rhabditida</taxon>
        <taxon>Spirurina</taxon>
        <taxon>Gnathostomatomorpha</taxon>
        <taxon>Gnathostomatoidea</taxon>
        <taxon>Gnathostomatidae</taxon>
        <taxon>Gnathostoma</taxon>
    </lineage>
</organism>
<dbReference type="PROSITE" id="PS00972">
    <property type="entry name" value="USP_1"/>
    <property type="match status" value="1"/>
</dbReference>
<evidence type="ECO:0000256" key="3">
    <source>
        <dbReference type="RuleBase" id="RU366025"/>
    </source>
</evidence>
<feature type="region of interest" description="Disordered" evidence="4">
    <location>
        <begin position="404"/>
        <end position="502"/>
    </location>
</feature>
<keyword evidence="3" id="KW-0833">Ubl conjugation pathway</keyword>
<feature type="compositionally biased region" description="Basic and acidic residues" evidence="4">
    <location>
        <begin position="412"/>
        <end position="429"/>
    </location>
</feature>
<dbReference type="GO" id="GO:0006508">
    <property type="term" value="P:proteolysis"/>
    <property type="evidence" value="ECO:0007669"/>
    <property type="project" value="UniProtKB-KW"/>
</dbReference>
<dbReference type="InterPro" id="IPR036873">
    <property type="entry name" value="Rhodanese-like_dom_sf"/>
</dbReference>
<feature type="region of interest" description="Disordered" evidence="4">
    <location>
        <begin position="344"/>
        <end position="384"/>
    </location>
</feature>
<dbReference type="InterPro" id="IPR050185">
    <property type="entry name" value="Ub_carboxyl-term_hydrolase"/>
</dbReference>
<dbReference type="Gene3D" id="3.40.250.10">
    <property type="entry name" value="Rhodanese-like domain"/>
    <property type="match status" value="1"/>
</dbReference>
<dbReference type="GO" id="GO:0016579">
    <property type="term" value="P:protein deubiquitination"/>
    <property type="evidence" value="ECO:0007669"/>
    <property type="project" value="UniProtKB-ARBA"/>
</dbReference>
<dbReference type="InterPro" id="IPR018200">
    <property type="entry name" value="USP_CS"/>
</dbReference>
<comment type="caution">
    <text evidence="6">The sequence shown here is derived from an EMBL/GenBank/DDBJ whole genome shotgun (WGS) entry which is preliminary data.</text>
</comment>
<keyword evidence="3" id="KW-0645">Protease</keyword>
<gene>
    <name evidence="6" type="ORF">AB6A40_003639</name>
</gene>
<accession>A0ABD6EBB5</accession>
<dbReference type="InterPro" id="IPR028889">
    <property type="entry name" value="USP"/>
</dbReference>
<dbReference type="EC" id="3.4.19.12" evidence="3"/>
<evidence type="ECO:0000256" key="4">
    <source>
        <dbReference type="SAM" id="MobiDB-lite"/>
    </source>
</evidence>
<dbReference type="PROSITE" id="PS00973">
    <property type="entry name" value="USP_2"/>
    <property type="match status" value="1"/>
</dbReference>
<keyword evidence="7" id="KW-1185">Reference proteome</keyword>
<feature type="compositionally biased region" description="Low complexity" evidence="4">
    <location>
        <begin position="358"/>
        <end position="384"/>
    </location>
</feature>
<evidence type="ECO:0000256" key="2">
    <source>
        <dbReference type="ARBA" id="ARBA00009085"/>
    </source>
</evidence>
<dbReference type="AlphaFoldDB" id="A0ABD6EBB5"/>
<dbReference type="PROSITE" id="PS50235">
    <property type="entry name" value="USP_3"/>
    <property type="match status" value="1"/>
</dbReference>